<feature type="transmembrane region" description="Helical" evidence="1">
    <location>
        <begin position="181"/>
        <end position="203"/>
    </location>
</feature>
<dbReference type="EMBL" id="JH993034">
    <property type="protein sequence ID" value="EKX40105.1"/>
    <property type="molecule type" value="Genomic_DNA"/>
</dbReference>
<accession>L1IW83</accession>
<keyword evidence="4" id="KW-1185">Reference proteome</keyword>
<feature type="transmembrane region" description="Helical" evidence="1">
    <location>
        <begin position="240"/>
        <end position="259"/>
    </location>
</feature>
<reference evidence="4" key="2">
    <citation type="submission" date="2012-11" db="EMBL/GenBank/DDBJ databases">
        <authorList>
            <person name="Kuo A."/>
            <person name="Curtis B.A."/>
            <person name="Tanifuji G."/>
            <person name="Burki F."/>
            <person name="Gruber A."/>
            <person name="Irimia M."/>
            <person name="Maruyama S."/>
            <person name="Arias M.C."/>
            <person name="Ball S.G."/>
            <person name="Gile G.H."/>
            <person name="Hirakawa Y."/>
            <person name="Hopkins J.F."/>
            <person name="Rensing S.A."/>
            <person name="Schmutz J."/>
            <person name="Symeonidi A."/>
            <person name="Elias M."/>
            <person name="Eveleigh R.J."/>
            <person name="Herman E.K."/>
            <person name="Klute M.J."/>
            <person name="Nakayama T."/>
            <person name="Obornik M."/>
            <person name="Reyes-Prieto A."/>
            <person name="Armbrust E.V."/>
            <person name="Aves S.J."/>
            <person name="Beiko R.G."/>
            <person name="Coutinho P."/>
            <person name="Dacks J.B."/>
            <person name="Durnford D.G."/>
            <person name="Fast N.M."/>
            <person name="Green B.R."/>
            <person name="Grisdale C."/>
            <person name="Hempe F."/>
            <person name="Henrissat B."/>
            <person name="Hoppner M.P."/>
            <person name="Ishida K.-I."/>
            <person name="Kim E."/>
            <person name="Koreny L."/>
            <person name="Kroth P.G."/>
            <person name="Liu Y."/>
            <person name="Malik S.-B."/>
            <person name="Maier U.G."/>
            <person name="McRose D."/>
            <person name="Mock T."/>
            <person name="Neilson J.A."/>
            <person name="Onodera N.T."/>
            <person name="Poole A.M."/>
            <person name="Pritham E.J."/>
            <person name="Richards T.A."/>
            <person name="Rocap G."/>
            <person name="Roy S.W."/>
            <person name="Sarai C."/>
            <person name="Schaack S."/>
            <person name="Shirato S."/>
            <person name="Slamovits C.H."/>
            <person name="Spencer D.F."/>
            <person name="Suzuki S."/>
            <person name="Worden A.Z."/>
            <person name="Zauner S."/>
            <person name="Barry K."/>
            <person name="Bell C."/>
            <person name="Bharti A.K."/>
            <person name="Crow J.A."/>
            <person name="Grimwood J."/>
            <person name="Kramer R."/>
            <person name="Lindquist E."/>
            <person name="Lucas S."/>
            <person name="Salamov A."/>
            <person name="McFadden G.I."/>
            <person name="Lane C.E."/>
            <person name="Keeling P.J."/>
            <person name="Gray M.W."/>
            <person name="Grigoriev I.V."/>
            <person name="Archibald J.M."/>
        </authorList>
    </citation>
    <scope>NUCLEOTIDE SEQUENCE</scope>
    <source>
        <strain evidence="4">CCMP2712</strain>
    </source>
</reference>
<dbReference type="KEGG" id="gtt:GUITHDRAFT_154241"/>
<proteinExistence type="predicted"/>
<dbReference type="RefSeq" id="XP_005827085.1">
    <property type="nucleotide sequence ID" value="XM_005827028.1"/>
</dbReference>
<feature type="transmembrane region" description="Helical" evidence="1">
    <location>
        <begin position="148"/>
        <end position="169"/>
    </location>
</feature>
<evidence type="ECO:0000256" key="1">
    <source>
        <dbReference type="SAM" id="Phobius"/>
    </source>
</evidence>
<dbReference type="EnsemblProtists" id="EKX40105">
    <property type="protein sequence ID" value="EKX40105"/>
    <property type="gene ID" value="GUITHDRAFT_154241"/>
</dbReference>
<sequence>MWNVSDMCDDLHHRDFSSLDMLKLIFPSTYSFLSHQVPYLLGISVIDRLFPPWTVRQCPEIRWEVELPEERRLYLRNPTLILIQLSGILVGIVGALHWFHGSRRRRELVAQTSTWCLSWSWMFSFLWFAAMNASSVLVHSFFEPISPAWRLWLACDVTATGMASTNALLAIAPLPQLQGSLTAVTLLNVLLGTIAANLSLLEWSWREEMLYVLPTIIAALALSLSFLGRVRRSEASRKEIFFFLLMVLTGALPLLLAPLSTPALCSVLGSLVFGLVHLAFLSSVNIYLLMMFWLAAAREGEEEKKRK</sequence>
<gene>
    <name evidence="2" type="ORF">GUITHDRAFT_154241</name>
</gene>
<keyword evidence="1" id="KW-0472">Membrane</keyword>
<keyword evidence="1" id="KW-0812">Transmembrane</keyword>
<evidence type="ECO:0000313" key="2">
    <source>
        <dbReference type="EMBL" id="EKX40105.1"/>
    </source>
</evidence>
<protein>
    <submittedName>
        <fullName evidence="2 3">Uncharacterized protein</fullName>
    </submittedName>
</protein>
<reference evidence="3" key="3">
    <citation type="submission" date="2015-06" db="UniProtKB">
        <authorList>
            <consortium name="EnsemblProtists"/>
        </authorList>
    </citation>
    <scope>IDENTIFICATION</scope>
</reference>
<dbReference type="PaxDb" id="55529-EKX40105"/>
<organism evidence="2">
    <name type="scientific">Guillardia theta (strain CCMP2712)</name>
    <name type="common">Cryptophyte</name>
    <dbReference type="NCBI Taxonomy" id="905079"/>
    <lineage>
        <taxon>Eukaryota</taxon>
        <taxon>Cryptophyceae</taxon>
        <taxon>Pyrenomonadales</taxon>
        <taxon>Geminigeraceae</taxon>
        <taxon>Guillardia</taxon>
    </lineage>
</organism>
<feature type="transmembrane region" description="Helical" evidence="1">
    <location>
        <begin position="209"/>
        <end position="228"/>
    </location>
</feature>
<feature type="transmembrane region" description="Helical" evidence="1">
    <location>
        <begin position="119"/>
        <end position="142"/>
    </location>
</feature>
<feature type="transmembrane region" description="Helical" evidence="1">
    <location>
        <begin position="271"/>
        <end position="297"/>
    </location>
</feature>
<dbReference type="GeneID" id="17296904"/>
<feature type="transmembrane region" description="Helical" evidence="1">
    <location>
        <begin position="80"/>
        <end position="99"/>
    </location>
</feature>
<keyword evidence="1" id="KW-1133">Transmembrane helix</keyword>
<evidence type="ECO:0000313" key="4">
    <source>
        <dbReference type="Proteomes" id="UP000011087"/>
    </source>
</evidence>
<dbReference type="HOGENOM" id="CLU_907473_0_0_1"/>
<reference evidence="2 4" key="1">
    <citation type="journal article" date="2012" name="Nature">
        <title>Algal genomes reveal evolutionary mosaicism and the fate of nucleomorphs.</title>
        <authorList>
            <consortium name="DOE Joint Genome Institute"/>
            <person name="Curtis B.A."/>
            <person name="Tanifuji G."/>
            <person name="Burki F."/>
            <person name="Gruber A."/>
            <person name="Irimia M."/>
            <person name="Maruyama S."/>
            <person name="Arias M.C."/>
            <person name="Ball S.G."/>
            <person name="Gile G.H."/>
            <person name="Hirakawa Y."/>
            <person name="Hopkins J.F."/>
            <person name="Kuo A."/>
            <person name="Rensing S.A."/>
            <person name="Schmutz J."/>
            <person name="Symeonidi A."/>
            <person name="Elias M."/>
            <person name="Eveleigh R.J."/>
            <person name="Herman E.K."/>
            <person name="Klute M.J."/>
            <person name="Nakayama T."/>
            <person name="Obornik M."/>
            <person name="Reyes-Prieto A."/>
            <person name="Armbrust E.V."/>
            <person name="Aves S.J."/>
            <person name="Beiko R.G."/>
            <person name="Coutinho P."/>
            <person name="Dacks J.B."/>
            <person name="Durnford D.G."/>
            <person name="Fast N.M."/>
            <person name="Green B.R."/>
            <person name="Grisdale C.J."/>
            <person name="Hempel F."/>
            <person name="Henrissat B."/>
            <person name="Hoppner M.P."/>
            <person name="Ishida K."/>
            <person name="Kim E."/>
            <person name="Koreny L."/>
            <person name="Kroth P.G."/>
            <person name="Liu Y."/>
            <person name="Malik S.B."/>
            <person name="Maier U.G."/>
            <person name="McRose D."/>
            <person name="Mock T."/>
            <person name="Neilson J.A."/>
            <person name="Onodera N.T."/>
            <person name="Poole A.M."/>
            <person name="Pritham E.J."/>
            <person name="Richards T.A."/>
            <person name="Rocap G."/>
            <person name="Roy S.W."/>
            <person name="Sarai C."/>
            <person name="Schaack S."/>
            <person name="Shirato S."/>
            <person name="Slamovits C.H."/>
            <person name="Spencer D.F."/>
            <person name="Suzuki S."/>
            <person name="Worden A.Z."/>
            <person name="Zauner S."/>
            <person name="Barry K."/>
            <person name="Bell C."/>
            <person name="Bharti A.K."/>
            <person name="Crow J.A."/>
            <person name="Grimwood J."/>
            <person name="Kramer R."/>
            <person name="Lindquist E."/>
            <person name="Lucas S."/>
            <person name="Salamov A."/>
            <person name="McFadden G.I."/>
            <person name="Lane C.E."/>
            <person name="Keeling P.J."/>
            <person name="Gray M.W."/>
            <person name="Grigoriev I.V."/>
            <person name="Archibald J.M."/>
        </authorList>
    </citation>
    <scope>NUCLEOTIDE SEQUENCE</scope>
    <source>
        <strain evidence="2 4">CCMP2712</strain>
    </source>
</reference>
<name>L1IW83_GUITC</name>
<dbReference type="Proteomes" id="UP000011087">
    <property type="component" value="Unassembled WGS sequence"/>
</dbReference>
<evidence type="ECO:0000313" key="3">
    <source>
        <dbReference type="EnsemblProtists" id="EKX40105"/>
    </source>
</evidence>
<dbReference type="AlphaFoldDB" id="L1IW83"/>